<dbReference type="Proteomes" id="UP000265120">
    <property type="component" value="Chromosome 11"/>
</dbReference>
<dbReference type="InterPro" id="IPR006677">
    <property type="entry name" value="tRNA_intron_Endonuc_cat-like"/>
</dbReference>
<dbReference type="OrthoDB" id="10249562at2759"/>
<feature type="region of interest" description="Disordered" evidence="6">
    <location>
        <begin position="147"/>
        <end position="194"/>
    </location>
</feature>
<evidence type="ECO:0000256" key="5">
    <source>
        <dbReference type="PIRSR" id="PIRSR011789-1"/>
    </source>
</evidence>
<dbReference type="Pfam" id="PF01974">
    <property type="entry name" value="tRNA_int_endo"/>
    <property type="match status" value="1"/>
</dbReference>
<feature type="domain" description="tRNA intron endonuclease catalytic" evidence="7">
    <location>
        <begin position="268"/>
        <end position="354"/>
    </location>
</feature>
<dbReference type="InterPro" id="IPR011856">
    <property type="entry name" value="tRNA_endonuc-like_dom_sf"/>
</dbReference>
<protein>
    <recommendedName>
        <fullName evidence="4">tRNA-splicing endonuclease subunit Sen2</fullName>
        <ecNumber evidence="4">4.6.1.16</ecNumber>
    </recommendedName>
</protein>
<dbReference type="RefSeq" id="XP_008319474.1">
    <property type="nucleotide sequence ID" value="XM_008321252.3"/>
</dbReference>
<dbReference type="GeneID" id="103386832"/>
<dbReference type="GeneTree" id="ENSGT00390000013266"/>
<dbReference type="SUPFAM" id="SSF53032">
    <property type="entry name" value="tRNA-intron endonuclease catalytic domain-like"/>
    <property type="match status" value="1"/>
</dbReference>
<reference evidence="9 10" key="1">
    <citation type="journal article" date="2014" name="Nat. Genet.">
        <title>Whole-genome sequence of a flatfish provides insights into ZW sex chromosome evolution and adaptation to a benthic lifestyle.</title>
        <authorList>
            <person name="Chen S."/>
            <person name="Zhang G."/>
            <person name="Shao C."/>
            <person name="Huang Q."/>
            <person name="Liu G."/>
            <person name="Zhang P."/>
            <person name="Song W."/>
            <person name="An N."/>
            <person name="Chalopin D."/>
            <person name="Volff J.N."/>
            <person name="Hong Y."/>
            <person name="Li Q."/>
            <person name="Sha Z."/>
            <person name="Zhou H."/>
            <person name="Xie M."/>
            <person name="Yu Q."/>
            <person name="Liu Y."/>
            <person name="Xiang H."/>
            <person name="Wang N."/>
            <person name="Wu K."/>
            <person name="Yang C."/>
            <person name="Zhou Q."/>
            <person name="Liao X."/>
            <person name="Yang L."/>
            <person name="Hu Q."/>
            <person name="Zhang J."/>
            <person name="Meng L."/>
            <person name="Jin L."/>
            <person name="Tian Y."/>
            <person name="Lian J."/>
            <person name="Yang J."/>
            <person name="Miao G."/>
            <person name="Liu S."/>
            <person name="Liang Z."/>
            <person name="Yan F."/>
            <person name="Li Y."/>
            <person name="Sun B."/>
            <person name="Zhang H."/>
            <person name="Zhang J."/>
            <person name="Zhu Y."/>
            <person name="Du M."/>
            <person name="Zhao Y."/>
            <person name="Schartl M."/>
            <person name="Tang Q."/>
            <person name="Wang J."/>
        </authorList>
    </citation>
    <scope>NUCLEOTIDE SEQUENCE</scope>
</reference>
<keyword evidence="2 4" id="KW-0819">tRNA processing</keyword>
<dbReference type="InterPro" id="IPR006676">
    <property type="entry name" value="tRNA_splic"/>
</dbReference>
<evidence type="ECO:0000259" key="8">
    <source>
        <dbReference type="Pfam" id="PF02778"/>
    </source>
</evidence>
<dbReference type="EC" id="4.6.1.16" evidence="4"/>
<organism evidence="9 10">
    <name type="scientific">Cynoglossus semilaevis</name>
    <name type="common">Tongue sole</name>
    <dbReference type="NCBI Taxonomy" id="244447"/>
    <lineage>
        <taxon>Eukaryota</taxon>
        <taxon>Metazoa</taxon>
        <taxon>Chordata</taxon>
        <taxon>Craniata</taxon>
        <taxon>Vertebrata</taxon>
        <taxon>Euteleostomi</taxon>
        <taxon>Actinopterygii</taxon>
        <taxon>Neopterygii</taxon>
        <taxon>Teleostei</taxon>
        <taxon>Neoteleostei</taxon>
        <taxon>Acanthomorphata</taxon>
        <taxon>Carangaria</taxon>
        <taxon>Pleuronectiformes</taxon>
        <taxon>Pleuronectoidei</taxon>
        <taxon>Cynoglossidae</taxon>
        <taxon>Cynoglossinae</taxon>
        <taxon>Cynoglossus</taxon>
    </lineage>
</organism>
<feature type="active site" evidence="5">
    <location>
        <position position="347"/>
    </location>
</feature>
<proteinExistence type="inferred from homology"/>
<evidence type="ECO:0000256" key="2">
    <source>
        <dbReference type="ARBA" id="ARBA00022694"/>
    </source>
</evidence>
<dbReference type="CDD" id="cd22363">
    <property type="entry name" value="tRNA-intron_lyase_C"/>
    <property type="match status" value="1"/>
</dbReference>
<feature type="domain" description="tRNA intron endonuclease N-terminal" evidence="8">
    <location>
        <begin position="223"/>
        <end position="258"/>
    </location>
</feature>
<dbReference type="KEGG" id="csem:103386832"/>
<dbReference type="GO" id="GO:0000214">
    <property type="term" value="C:tRNA-intron endonuclease complex"/>
    <property type="evidence" value="ECO:0007669"/>
    <property type="project" value="UniProtKB-UniRule"/>
</dbReference>
<evidence type="ECO:0000256" key="4">
    <source>
        <dbReference type="PIRNR" id="PIRNR011789"/>
    </source>
</evidence>
<evidence type="ECO:0000313" key="9">
    <source>
        <dbReference type="Ensembl" id="ENSCSEP00000031837.1"/>
    </source>
</evidence>
<dbReference type="Ensembl" id="ENSCSET00000032247.1">
    <property type="protein sequence ID" value="ENSCSEP00000031837.1"/>
    <property type="gene ID" value="ENSCSEG00000020407.1"/>
</dbReference>
<evidence type="ECO:0000256" key="6">
    <source>
        <dbReference type="SAM" id="MobiDB-lite"/>
    </source>
</evidence>
<feature type="compositionally biased region" description="Basic and acidic residues" evidence="6">
    <location>
        <begin position="170"/>
        <end position="185"/>
    </location>
</feature>
<dbReference type="GO" id="GO:0003676">
    <property type="term" value="F:nucleic acid binding"/>
    <property type="evidence" value="ECO:0007669"/>
    <property type="project" value="InterPro"/>
</dbReference>
<comment type="function">
    <text evidence="4">Constitutes one of the two catalytic subunit of the tRNA-splicing endonuclease complex, a complex responsible for identification and cleavage of the splice sites in pre-tRNA. It cleaves pre-tRNA at the 5'- and 3'-splice sites to release the intron. The products are an intron and two tRNA half-molecules bearing 2',3'-cyclic phosphate and 5'-OH termini. There are no conserved sequences at the splice sites, but the intron is invariably located at the same site in the gene, placing the splice sites an invariant distance from the constant structural features of the tRNA body.</text>
</comment>
<dbReference type="InterPro" id="IPR036167">
    <property type="entry name" value="tRNA_intron_Endo_cat-like_sf"/>
</dbReference>
<feature type="active site" evidence="5">
    <location>
        <position position="300"/>
    </location>
</feature>
<sequence length="396" mass="45161">MQAEFRAPRRRNRVQEDFEASLPVSHSSRKRAQLRAELINQHVLVCRPEDIQKIYSQGYFGKGILSKARPDHSISDQWEYHEGLLFPVISSSSYRELLQWARAFLSAQGWDNEAISQMMTNLSRPVQIEDVKKEVDGECPVVEGGVGPFTKRPRSEVNPKAKRSCSQSSHLDRDLDPELDHDRVSRTANSDPDSEHVVSGAGFVLVVFEEEVRELRRIPVPVTEYLQLSLEEAFFLVYGLGCLSVCLNQEPLSILQLWKTFRAQRPDFVCSYAAYHYFRCKGWVPKGGGGAKYGVDFMLYRKGPPFYHASYSVVVQPVNSEYKGTGTRPFTWRSLAALNRITTNVSKELLFCYVVFPANLSDAELESPQCLSRLKVQEVIVSRWISSRERAEQDDI</sequence>
<dbReference type="STRING" id="244447.ENSCSEP00000031837"/>
<dbReference type="InterPro" id="IPR006678">
    <property type="entry name" value="tRNA_intron_Endonuc_N"/>
</dbReference>
<accession>A0A3P8WZ36</accession>
<dbReference type="Pfam" id="PF02778">
    <property type="entry name" value="tRNA_int_endo_N"/>
    <property type="match status" value="1"/>
</dbReference>
<feature type="active site" evidence="5">
    <location>
        <position position="308"/>
    </location>
</feature>
<dbReference type="GO" id="GO:0000379">
    <property type="term" value="P:tRNA-type intron splice site recognition and cleavage"/>
    <property type="evidence" value="ECO:0007669"/>
    <property type="project" value="TreeGrafter"/>
</dbReference>
<name>A0A3P8WZ36_CYNSE</name>
<dbReference type="GO" id="GO:0000213">
    <property type="term" value="F:tRNA-intron lyase activity"/>
    <property type="evidence" value="ECO:0007669"/>
    <property type="project" value="UniProtKB-UniRule"/>
</dbReference>
<dbReference type="OMA" id="LWRRWNP"/>
<dbReference type="PIRSF" id="PIRSF011789">
    <property type="entry name" value="tRNA_splic_SEN2"/>
    <property type="match status" value="1"/>
</dbReference>
<dbReference type="PANTHER" id="PTHR21227:SF0">
    <property type="entry name" value="TRNA-SPLICING ENDONUCLEASE SUBUNIT SEN2"/>
    <property type="match status" value="1"/>
</dbReference>
<comment type="subcellular location">
    <subcellularLocation>
        <location evidence="4">Nucleus</location>
    </subcellularLocation>
</comment>
<evidence type="ECO:0000259" key="7">
    <source>
        <dbReference type="Pfam" id="PF01974"/>
    </source>
</evidence>
<keyword evidence="4" id="KW-0539">Nucleus</keyword>
<evidence type="ECO:0000256" key="3">
    <source>
        <dbReference type="ARBA" id="ARBA00023239"/>
    </source>
</evidence>
<dbReference type="RefSeq" id="XP_024915698.1">
    <property type="nucleotide sequence ID" value="XM_025059930.1"/>
</dbReference>
<dbReference type="InParanoid" id="A0A3P8WZ36"/>
<evidence type="ECO:0000256" key="1">
    <source>
        <dbReference type="ARBA" id="ARBA00008078"/>
    </source>
</evidence>
<dbReference type="GO" id="GO:0005737">
    <property type="term" value="C:cytoplasm"/>
    <property type="evidence" value="ECO:0007669"/>
    <property type="project" value="TreeGrafter"/>
</dbReference>
<dbReference type="AlphaFoldDB" id="A0A3P8WZ36"/>
<keyword evidence="10" id="KW-1185">Reference proteome</keyword>
<keyword evidence="3 4" id="KW-0456">Lyase</keyword>
<dbReference type="CTD" id="80746"/>
<comment type="similarity">
    <text evidence="1 4">Belongs to the tRNA-intron endonuclease family.</text>
</comment>
<reference evidence="9" key="3">
    <citation type="submission" date="2025-09" db="UniProtKB">
        <authorList>
            <consortium name="Ensembl"/>
        </authorList>
    </citation>
    <scope>IDENTIFICATION</scope>
</reference>
<dbReference type="PANTHER" id="PTHR21227">
    <property type="entry name" value="TRNA-SPLICING ENDONUCLEASE SUBUNIT SEN2"/>
    <property type="match status" value="1"/>
</dbReference>
<dbReference type="Gene3D" id="3.40.1350.10">
    <property type="match status" value="1"/>
</dbReference>
<evidence type="ECO:0000313" key="10">
    <source>
        <dbReference type="Proteomes" id="UP000265120"/>
    </source>
</evidence>
<dbReference type="InterPro" id="IPR016589">
    <property type="entry name" value="tRNA_splic_SEN2"/>
</dbReference>
<reference evidence="9" key="2">
    <citation type="submission" date="2025-08" db="UniProtKB">
        <authorList>
            <consortium name="Ensembl"/>
        </authorList>
    </citation>
    <scope>IDENTIFICATION</scope>
</reference>